<accession>A0A255XK19</accession>
<gene>
    <name evidence="2" type="ORF">CHR90_15285</name>
</gene>
<keyword evidence="1" id="KW-1133">Transmembrane helix</keyword>
<name>A0A255XK19_9PROT</name>
<evidence type="ECO:0000313" key="3">
    <source>
        <dbReference type="Proteomes" id="UP000216361"/>
    </source>
</evidence>
<protein>
    <submittedName>
        <fullName evidence="2">Uncharacterized protein</fullName>
    </submittedName>
</protein>
<proteinExistence type="predicted"/>
<organism evidence="2 3">
    <name type="scientific">Elstera cyanobacteriorum</name>
    <dbReference type="NCBI Taxonomy" id="2022747"/>
    <lineage>
        <taxon>Bacteria</taxon>
        <taxon>Pseudomonadati</taxon>
        <taxon>Pseudomonadota</taxon>
        <taxon>Alphaproteobacteria</taxon>
        <taxon>Rhodospirillales</taxon>
        <taxon>Rhodospirillaceae</taxon>
        <taxon>Elstera</taxon>
    </lineage>
</organism>
<dbReference type="AlphaFoldDB" id="A0A255XK19"/>
<reference evidence="2 3" key="1">
    <citation type="submission" date="2017-07" db="EMBL/GenBank/DDBJ databases">
        <title>Elstera cyanobacteriorum sp. nov., a novel bacterium isolated from cyanobacterial aggregates in a eutrophic lake.</title>
        <authorList>
            <person name="Cai H."/>
        </authorList>
    </citation>
    <scope>NUCLEOTIDE SEQUENCE [LARGE SCALE GENOMIC DNA]</scope>
    <source>
        <strain evidence="2 3">TH019</strain>
    </source>
</reference>
<evidence type="ECO:0000256" key="1">
    <source>
        <dbReference type="SAM" id="Phobius"/>
    </source>
</evidence>
<dbReference type="EMBL" id="NOXS01000034">
    <property type="protein sequence ID" value="OYQ17326.1"/>
    <property type="molecule type" value="Genomic_DNA"/>
</dbReference>
<keyword evidence="3" id="KW-1185">Reference proteome</keyword>
<dbReference type="Proteomes" id="UP000216361">
    <property type="component" value="Unassembled WGS sequence"/>
</dbReference>
<evidence type="ECO:0000313" key="2">
    <source>
        <dbReference type="EMBL" id="OYQ17326.1"/>
    </source>
</evidence>
<keyword evidence="1" id="KW-0812">Transmembrane</keyword>
<sequence length="69" mass="7423">MQGLAILALNSMTVLLLLSDADNQRLALMPAALAIVLIARLCWVFGQEIRRLAALAPASTAEALRQPRP</sequence>
<feature type="transmembrane region" description="Helical" evidence="1">
    <location>
        <begin position="31"/>
        <end position="46"/>
    </location>
</feature>
<comment type="caution">
    <text evidence="2">The sequence shown here is derived from an EMBL/GenBank/DDBJ whole genome shotgun (WGS) entry which is preliminary data.</text>
</comment>
<keyword evidence="1" id="KW-0472">Membrane</keyword>